<dbReference type="Proteomes" id="UP001236723">
    <property type="component" value="Unassembled WGS sequence"/>
</dbReference>
<feature type="transmembrane region" description="Helical" evidence="6">
    <location>
        <begin position="589"/>
        <end position="609"/>
    </location>
</feature>
<evidence type="ECO:0000259" key="7">
    <source>
        <dbReference type="PROSITE" id="PS50156"/>
    </source>
</evidence>
<comment type="caution">
    <text evidence="8">The sequence shown here is derived from an EMBL/GenBank/DDBJ whole genome shotgun (WGS) entry which is preliminary data.</text>
</comment>
<evidence type="ECO:0000256" key="2">
    <source>
        <dbReference type="ARBA" id="ARBA00022475"/>
    </source>
</evidence>
<name>A0ABU0DPQ7_9BACI</name>
<dbReference type="InterPro" id="IPR004869">
    <property type="entry name" value="MMPL_dom"/>
</dbReference>
<keyword evidence="3 6" id="KW-0812">Transmembrane</keyword>
<accession>A0ABU0DPQ7</accession>
<keyword evidence="2" id="KW-1003">Cell membrane</keyword>
<dbReference type="SUPFAM" id="SSF82866">
    <property type="entry name" value="Multidrug efflux transporter AcrB transmembrane domain"/>
    <property type="match status" value="2"/>
</dbReference>
<evidence type="ECO:0000256" key="1">
    <source>
        <dbReference type="ARBA" id="ARBA00004651"/>
    </source>
</evidence>
<dbReference type="Pfam" id="PF03176">
    <property type="entry name" value="MMPL"/>
    <property type="match status" value="2"/>
</dbReference>
<organism evidence="8 9">
    <name type="scientific">Alkalibacillus filiformis</name>
    <dbReference type="NCBI Taxonomy" id="200990"/>
    <lineage>
        <taxon>Bacteria</taxon>
        <taxon>Bacillati</taxon>
        <taxon>Bacillota</taxon>
        <taxon>Bacilli</taxon>
        <taxon>Bacillales</taxon>
        <taxon>Bacillaceae</taxon>
        <taxon>Alkalibacillus</taxon>
    </lineage>
</organism>
<feature type="transmembrane region" description="Helical" evidence="6">
    <location>
        <begin position="277"/>
        <end position="303"/>
    </location>
</feature>
<proteinExistence type="predicted"/>
<evidence type="ECO:0000256" key="4">
    <source>
        <dbReference type="ARBA" id="ARBA00022989"/>
    </source>
</evidence>
<feature type="transmembrane region" description="Helical" evidence="6">
    <location>
        <begin position="205"/>
        <end position="223"/>
    </location>
</feature>
<sequence length="661" mass="73540">MSTIAFFAVHVNYNMMDYLPDDSPSMEATDLMEEEFDEPIGNTRVMVEDVTIPESLAYKEALENIEGVSHITWLDDVLDLKTPLEMADTDTVEQYYQSGAALFSLTVDEGYEVEAMNAIYDLIGEENAADGEAADTAMSQEMADREAMYAAALLIPIIIIILILSTNSWVEPLFFLTAIGISVIINLGTNIFLGEISFVTQSVAPILQLAVSLDYAIFLLHSFSDYRKKVPDPTEAMRLAMKRSFPAIAASATTTFFGFIALTFMNFEIGADLGLNLVKGIVFSFISVMVFLPALTLMFYKWIDKTQHKPIVPEFKNVGKRVLKLRIPTLIFVGLLIVPAFLAQSETTFIYGVGEQPDTTRLGADEIQIEEQFGENTPMVVLVPKGDVAKEEELVYELENLNNISSVMAYVNRIDPAIPSDYLDESVTESFYSENYSRITLHTDTGTEGDQAFALVEDVQKTAMDYYGDEAHLLGESVTLYDIKDTVQRDNTLVNWLTVIAVAIVLLATFRSIFFPVVLLITIQSAVWFNLSIPYFTDSTLVFVGYLIVSTVQLAATVDYGILFTENYKRLRKEMTAFEAMKRTIDEKLFAIFISAAILSSVGFILWITSSNPIVGSVGLLLGRGALLAFLSVVFLLPALLLLFDKLIEKTTIKANFYKGK</sequence>
<feature type="transmembrane region" description="Helical" evidence="6">
    <location>
        <begin position="493"/>
        <end position="510"/>
    </location>
</feature>
<feature type="transmembrane region" description="Helical" evidence="6">
    <location>
        <begin position="543"/>
        <end position="568"/>
    </location>
</feature>
<dbReference type="EMBL" id="JAUSUP010000001">
    <property type="protein sequence ID" value="MDQ0350291.1"/>
    <property type="molecule type" value="Genomic_DNA"/>
</dbReference>
<feature type="domain" description="SSD" evidence="7">
    <location>
        <begin position="175"/>
        <end position="298"/>
    </location>
</feature>
<protein>
    <submittedName>
        <fullName evidence="8">RND superfamily exporter protein</fullName>
    </submittedName>
</protein>
<keyword evidence="4 6" id="KW-1133">Transmembrane helix</keyword>
<feature type="transmembrane region" description="Helical" evidence="6">
    <location>
        <begin position="173"/>
        <end position="193"/>
    </location>
</feature>
<dbReference type="Gene3D" id="1.20.1640.10">
    <property type="entry name" value="Multidrug efflux transporter AcrB transmembrane domain"/>
    <property type="match status" value="2"/>
</dbReference>
<reference evidence="8 9" key="1">
    <citation type="submission" date="2023-07" db="EMBL/GenBank/DDBJ databases">
        <title>Genomic Encyclopedia of Type Strains, Phase IV (KMG-IV): sequencing the most valuable type-strain genomes for metagenomic binning, comparative biology and taxonomic classification.</title>
        <authorList>
            <person name="Goeker M."/>
        </authorList>
    </citation>
    <scope>NUCLEOTIDE SEQUENCE [LARGE SCALE GENOMIC DNA]</scope>
    <source>
        <strain evidence="8 9">DSM 15448</strain>
    </source>
</reference>
<evidence type="ECO:0000313" key="8">
    <source>
        <dbReference type="EMBL" id="MDQ0350291.1"/>
    </source>
</evidence>
<dbReference type="PANTHER" id="PTHR33406">
    <property type="entry name" value="MEMBRANE PROTEIN MJ1562-RELATED"/>
    <property type="match status" value="1"/>
</dbReference>
<evidence type="ECO:0000313" key="9">
    <source>
        <dbReference type="Proteomes" id="UP001236723"/>
    </source>
</evidence>
<feature type="transmembrane region" description="Helical" evidence="6">
    <location>
        <begin position="244"/>
        <end position="265"/>
    </location>
</feature>
<keyword evidence="9" id="KW-1185">Reference proteome</keyword>
<feature type="transmembrane region" description="Helical" evidence="6">
    <location>
        <begin position="147"/>
        <end position="166"/>
    </location>
</feature>
<dbReference type="RefSeq" id="WP_307065029.1">
    <property type="nucleotide sequence ID" value="NZ_JAUSUP010000001.1"/>
</dbReference>
<dbReference type="PROSITE" id="PS50156">
    <property type="entry name" value="SSD"/>
    <property type="match status" value="1"/>
</dbReference>
<gene>
    <name evidence="8" type="ORF">J2R98_000094</name>
</gene>
<comment type="subcellular location">
    <subcellularLocation>
        <location evidence="1">Cell membrane</location>
        <topology evidence="1">Multi-pass membrane protein</topology>
    </subcellularLocation>
</comment>
<keyword evidence="5 6" id="KW-0472">Membrane</keyword>
<evidence type="ECO:0000256" key="6">
    <source>
        <dbReference type="SAM" id="Phobius"/>
    </source>
</evidence>
<dbReference type="InterPro" id="IPR050545">
    <property type="entry name" value="Mycobact_MmpL"/>
</dbReference>
<feature type="transmembrane region" description="Helical" evidence="6">
    <location>
        <begin position="621"/>
        <end position="644"/>
    </location>
</feature>
<evidence type="ECO:0000256" key="3">
    <source>
        <dbReference type="ARBA" id="ARBA00022692"/>
    </source>
</evidence>
<dbReference type="InterPro" id="IPR000731">
    <property type="entry name" value="SSD"/>
</dbReference>
<evidence type="ECO:0000256" key="5">
    <source>
        <dbReference type="ARBA" id="ARBA00023136"/>
    </source>
</evidence>
<dbReference type="PANTHER" id="PTHR33406:SF13">
    <property type="entry name" value="MEMBRANE PROTEIN YDFJ"/>
    <property type="match status" value="1"/>
</dbReference>